<keyword evidence="2" id="KW-1185">Reference proteome</keyword>
<name>A0ABM3RPU0_SPIOL</name>
<proteinExistence type="predicted"/>
<evidence type="ECO:0000256" key="1">
    <source>
        <dbReference type="SAM" id="MobiDB-lite"/>
    </source>
</evidence>
<sequence>MAGKYLFMLRRVSYGGATEKKHRAEDGEERIFFLKEEEAEFFLPSSFPSILVHIHWRVQIELFLFFLYKLSNQKPKFLKPKIRIEHQTNLTSPCFCNFKPPPQTPLQPPATTTATSVQHHTTTPTTVAPQNHRTHHPLPSPSSRHPPLLSPASSSFAPPHQHHTTHPRLQPPSSSRRPPSASKSPANRPLSSQKPIEKPPKTPLLVRPLVPFRCLPRRSATTSQSPPSPPHLRRRAKPPSHLPPLLSSSSCSLLSCSVFCSQKTKTKFFGFWLYPLKPTIKLGHLSLGFWKLDSELRTNEPTKILNKIVDVRY</sequence>
<feature type="compositionally biased region" description="Low complexity" evidence="1">
    <location>
        <begin position="141"/>
        <end position="159"/>
    </location>
</feature>
<reference evidence="2" key="1">
    <citation type="journal article" date="2021" name="Nat. Commun.">
        <title>Genomic analyses provide insights into spinach domestication and the genetic basis of agronomic traits.</title>
        <authorList>
            <person name="Cai X."/>
            <person name="Sun X."/>
            <person name="Xu C."/>
            <person name="Sun H."/>
            <person name="Wang X."/>
            <person name="Ge C."/>
            <person name="Zhang Z."/>
            <person name="Wang Q."/>
            <person name="Fei Z."/>
            <person name="Jiao C."/>
            <person name="Wang Q."/>
        </authorList>
    </citation>
    <scope>NUCLEOTIDE SEQUENCE [LARGE SCALE GENOMIC DNA]</scope>
    <source>
        <strain evidence="2">cv. Varoflay</strain>
    </source>
</reference>
<gene>
    <name evidence="3" type="primary">LOC130471488</name>
</gene>
<feature type="compositionally biased region" description="Low complexity" evidence="1">
    <location>
        <begin position="171"/>
        <end position="189"/>
    </location>
</feature>
<feature type="region of interest" description="Disordered" evidence="1">
    <location>
        <begin position="100"/>
        <end position="243"/>
    </location>
</feature>
<reference evidence="3" key="2">
    <citation type="submission" date="2025-08" db="UniProtKB">
        <authorList>
            <consortium name="RefSeq"/>
        </authorList>
    </citation>
    <scope>IDENTIFICATION</scope>
    <source>
        <tissue evidence="3">Leaf</tissue>
    </source>
</reference>
<dbReference type="GeneID" id="130471488"/>
<dbReference type="RefSeq" id="XP_056697639.1">
    <property type="nucleotide sequence ID" value="XM_056841661.1"/>
</dbReference>
<protein>
    <submittedName>
        <fullName evidence="3">Uncharacterized protein</fullName>
    </submittedName>
</protein>
<accession>A0ABM3RPU0</accession>
<feature type="compositionally biased region" description="Low complexity" evidence="1">
    <location>
        <begin position="109"/>
        <end position="130"/>
    </location>
</feature>
<organism evidence="2 3">
    <name type="scientific">Spinacia oleracea</name>
    <name type="common">Spinach</name>
    <dbReference type="NCBI Taxonomy" id="3562"/>
    <lineage>
        <taxon>Eukaryota</taxon>
        <taxon>Viridiplantae</taxon>
        <taxon>Streptophyta</taxon>
        <taxon>Embryophyta</taxon>
        <taxon>Tracheophyta</taxon>
        <taxon>Spermatophyta</taxon>
        <taxon>Magnoliopsida</taxon>
        <taxon>eudicotyledons</taxon>
        <taxon>Gunneridae</taxon>
        <taxon>Pentapetalae</taxon>
        <taxon>Caryophyllales</taxon>
        <taxon>Chenopodiaceae</taxon>
        <taxon>Chenopodioideae</taxon>
        <taxon>Anserineae</taxon>
        <taxon>Spinacia</taxon>
    </lineage>
</organism>
<evidence type="ECO:0000313" key="2">
    <source>
        <dbReference type="Proteomes" id="UP000813463"/>
    </source>
</evidence>
<evidence type="ECO:0000313" key="3">
    <source>
        <dbReference type="RefSeq" id="XP_056697639.1"/>
    </source>
</evidence>
<dbReference type="Proteomes" id="UP000813463">
    <property type="component" value="Chromosome 4"/>
</dbReference>